<dbReference type="STRING" id="576137.A0A1L7XUQ8"/>
<dbReference type="AlphaFoldDB" id="A0A1L7XUQ8"/>
<keyword evidence="3" id="KW-1185">Reference proteome</keyword>
<dbReference type="Gene3D" id="3.40.50.300">
    <property type="entry name" value="P-loop containing nucleotide triphosphate hydrolases"/>
    <property type="match status" value="1"/>
</dbReference>
<dbReference type="Gene3D" id="1.25.40.10">
    <property type="entry name" value="Tetratricopeptide repeat domain"/>
    <property type="match status" value="1"/>
</dbReference>
<evidence type="ECO:0000313" key="2">
    <source>
        <dbReference type="EMBL" id="CZR68764.1"/>
    </source>
</evidence>
<name>A0A1L7XUQ8_9HELO</name>
<dbReference type="InterPro" id="IPR019734">
    <property type="entry name" value="TPR_rpt"/>
</dbReference>
<evidence type="ECO:0000256" key="1">
    <source>
        <dbReference type="PROSITE-ProRule" id="PRU00339"/>
    </source>
</evidence>
<dbReference type="PANTHER" id="PTHR46082">
    <property type="entry name" value="ATP/GTP-BINDING PROTEIN-RELATED"/>
    <property type="match status" value="1"/>
</dbReference>
<dbReference type="InterPro" id="IPR035994">
    <property type="entry name" value="Nucleoside_phosphorylase_sf"/>
</dbReference>
<protein>
    <submittedName>
        <fullName evidence="2">Uncharacterized protein</fullName>
    </submittedName>
</protein>
<reference evidence="2 3" key="1">
    <citation type="submission" date="2016-03" db="EMBL/GenBank/DDBJ databases">
        <authorList>
            <person name="Ploux O."/>
        </authorList>
    </citation>
    <scope>NUCLEOTIDE SEQUENCE [LARGE SCALE GENOMIC DNA]</scope>
    <source>
        <strain evidence="2 3">UAMH 11012</strain>
    </source>
</reference>
<dbReference type="InterPro" id="IPR011990">
    <property type="entry name" value="TPR-like_helical_dom_sf"/>
</dbReference>
<feature type="repeat" description="TPR" evidence="1">
    <location>
        <begin position="970"/>
        <end position="1003"/>
    </location>
</feature>
<organism evidence="2 3">
    <name type="scientific">Phialocephala subalpina</name>
    <dbReference type="NCBI Taxonomy" id="576137"/>
    <lineage>
        <taxon>Eukaryota</taxon>
        <taxon>Fungi</taxon>
        <taxon>Dikarya</taxon>
        <taxon>Ascomycota</taxon>
        <taxon>Pezizomycotina</taxon>
        <taxon>Leotiomycetes</taxon>
        <taxon>Helotiales</taxon>
        <taxon>Mollisiaceae</taxon>
        <taxon>Phialocephala</taxon>
        <taxon>Phialocephala fortinii species complex</taxon>
    </lineage>
</organism>
<dbReference type="OrthoDB" id="1577640at2759"/>
<dbReference type="SUPFAM" id="SSF48452">
    <property type="entry name" value="TPR-like"/>
    <property type="match status" value="1"/>
</dbReference>
<dbReference type="Gene3D" id="3.40.50.1580">
    <property type="entry name" value="Nucleoside phosphorylase domain"/>
    <property type="match status" value="1"/>
</dbReference>
<dbReference type="Pfam" id="PF13424">
    <property type="entry name" value="TPR_12"/>
    <property type="match status" value="2"/>
</dbReference>
<dbReference type="SMART" id="SM00028">
    <property type="entry name" value="TPR"/>
    <property type="match status" value="5"/>
</dbReference>
<gene>
    <name evidence="2" type="ORF">PAC_18663</name>
</gene>
<feature type="repeat" description="TPR" evidence="1">
    <location>
        <begin position="844"/>
        <end position="877"/>
    </location>
</feature>
<dbReference type="SUPFAM" id="SSF52540">
    <property type="entry name" value="P-loop containing nucleoside triphosphate hydrolases"/>
    <property type="match status" value="1"/>
</dbReference>
<accession>A0A1L7XUQ8</accession>
<sequence length="1091" mass="122372">MANTRGAARGLPLSLSPETYTVGWICAIPTELIAAKAMCDEVHGPLKAQPKHDENNYHLGRIGEHNVVIACLPRIGTVDAAVAGKSMQSTFQNLRFGLMVGVGGGIPSDENDIRLGDIAVSLPSEQAGGVIQYDMGKDEDGGFCRTGSLNSPPNLLLAAIQTLRAERALGREITDVVNGAFVEEDDEEWRFPANEPDVLFEDGYDHGITGGRERVRSARKSTNPKFFYGNIGSGNSVIKNAEERRRLAADGKLICFEMEAAGLMNFFKCIVIRGICDYADKHKHKKWQPYAASVAAAYAKKLLSLITPGAVEALEPVKKNQHWIVPRQINPHFTGRTQILQTLREKLCTGKDDTHEKVQKRFVIRGMGGSGKSEVCLKFAYENRENFWGIFWIDASDEGSIKRGVADAAKRASNGVDVAYADAKLWFENLNKSWLLILDNADNNDLNYLNFFPSGDSGCILMSTRVVECQQYNTVGYQDADFEKLGVKDSIELLLKSAHIPPEKWDWPQVLDDARKVVSDDCLGQHALAITQAGAFISQRLCTLGEYPAMFNKQRVILLNYRRKQAESRYGDVYATFEVSAEAMKATSHRQDWVDALELLNILAFLHREGVIEEMFTKAWTRAIATTKKDPEDEIRLPSLWHVNHMRRILRQSSDSPIELVLLSLRNAASALQSFSLITIHQETGDISMHALVHAWAKDRLAADAQNIAWATAASILSLSIESFGYREFFPKIQSHIEFSVGPDPEQLFANSKHPGLEIGRILYPFTYVMVRLRNDYLAEVLADVLCSRIGYEISPQSRNWRDVLYLQAMCKDQVAKYNEEMDILENVVLFDKYNLPAEDSRSAQARHLLGMAHNKLGNYPEAIGLFEDVLQTRRKLLAPTHPDCLISQHELAGAYLNNNQVDKALELLEEVTQIQEKTLLSTHPDRLASQHELAKAYLNNNQVDKAIELLEKVTQIREKTLLSTHPDRLASQHELARAYLRNNQVDKAIELFEEVTQIKEKTLLSTHPQSLISRQELARAYYVHGEYQKALPIIKEVVRIRSEQDEPGYLYRVYSEQILSVCRSGMERELSESGTIADASGIKSVAAAQD</sequence>
<dbReference type="PANTHER" id="PTHR46082:SF11">
    <property type="entry name" value="AAA+ ATPASE DOMAIN-CONTAINING PROTEIN-RELATED"/>
    <property type="match status" value="1"/>
</dbReference>
<dbReference type="InterPro" id="IPR053137">
    <property type="entry name" value="NLR-like"/>
</dbReference>
<dbReference type="GO" id="GO:0009116">
    <property type="term" value="P:nucleoside metabolic process"/>
    <property type="evidence" value="ECO:0007669"/>
    <property type="project" value="InterPro"/>
</dbReference>
<dbReference type="EMBL" id="FJOG01000059">
    <property type="protein sequence ID" value="CZR68764.1"/>
    <property type="molecule type" value="Genomic_DNA"/>
</dbReference>
<dbReference type="Proteomes" id="UP000184330">
    <property type="component" value="Unassembled WGS sequence"/>
</dbReference>
<dbReference type="PROSITE" id="PS50005">
    <property type="entry name" value="TPR"/>
    <property type="match status" value="2"/>
</dbReference>
<dbReference type="SUPFAM" id="SSF53167">
    <property type="entry name" value="Purine and uridine phosphorylases"/>
    <property type="match status" value="1"/>
</dbReference>
<keyword evidence="1" id="KW-0802">TPR repeat</keyword>
<dbReference type="InterPro" id="IPR027417">
    <property type="entry name" value="P-loop_NTPase"/>
</dbReference>
<evidence type="ECO:0000313" key="3">
    <source>
        <dbReference type="Proteomes" id="UP000184330"/>
    </source>
</evidence>
<proteinExistence type="predicted"/>
<dbReference type="GO" id="GO:0003824">
    <property type="term" value="F:catalytic activity"/>
    <property type="evidence" value="ECO:0007669"/>
    <property type="project" value="InterPro"/>
</dbReference>